<feature type="compositionally biased region" description="Basic and acidic residues" evidence="6">
    <location>
        <begin position="78"/>
        <end position="105"/>
    </location>
</feature>
<evidence type="ECO:0000313" key="7">
    <source>
        <dbReference type="EMBL" id="CAK7945072.1"/>
    </source>
</evidence>
<keyword evidence="3" id="KW-0805">Transcription regulation</keyword>
<comment type="caution">
    <text evidence="7">The sequence shown here is derived from an EMBL/GenBank/DDBJ whole genome shotgun (WGS) entry which is preliminary data.</text>
</comment>
<feature type="compositionally biased region" description="Basic and acidic residues" evidence="6">
    <location>
        <begin position="1"/>
        <end position="14"/>
    </location>
</feature>
<feature type="region of interest" description="Disordered" evidence="6">
    <location>
        <begin position="1"/>
        <end position="166"/>
    </location>
</feature>
<evidence type="ECO:0000256" key="2">
    <source>
        <dbReference type="ARBA" id="ARBA00022491"/>
    </source>
</evidence>
<evidence type="ECO:0000313" key="8">
    <source>
        <dbReference type="Proteomes" id="UP001162060"/>
    </source>
</evidence>
<dbReference type="InterPro" id="IPR013907">
    <property type="entry name" value="Sds3"/>
</dbReference>
<dbReference type="Pfam" id="PF08598">
    <property type="entry name" value="Sds3"/>
    <property type="match status" value="1"/>
</dbReference>
<gene>
    <name evidence="7" type="ORF">PM001_LOCUS30222</name>
</gene>
<evidence type="ECO:0000256" key="5">
    <source>
        <dbReference type="ARBA" id="ARBA00023242"/>
    </source>
</evidence>
<dbReference type="AlphaFoldDB" id="A0AAV1VFD4"/>
<dbReference type="GO" id="GO:0010468">
    <property type="term" value="P:regulation of gene expression"/>
    <property type="evidence" value="ECO:0007669"/>
    <property type="project" value="UniProtKB-ARBA"/>
</dbReference>
<sequence length="485" mass="54735">MERLHRRDRSRDPGSDAGSTTTSTTASTRLRSRRIRDTRSSAVEDSASEDVDTDASSGSHKDDASTRRPRRLMASRQMTDETRRSSSCHSDVDRRSLRSGDEGDGGRAAMDEEERESGEEETGSEDELEEEMKGEEKYGRSMSIVSATSSTSSLALEPMTEEQRRERLDRQVAELEQKKKMVEDGTLAEFCRRVAAFKEERNRLLQTAELHKNLQLKNGQDLYHFEVQRAHHLWQNDRKVLKEELLTKVGAILLKIQREIKVLSELGAAGAEARRTSRLKRGVRHAFTEKLVRVTEDRNALERKMAKDSEQEEGEVIEPSLPCATKEVVLAKRRKMDPTTTADPVDVSQLLAVEVVRLPFDDVSSDIAAVVGDWKKTAQSMVACSPSMGEQPFKLERRRLCCGNYIFEDGDEVHVSMPLVQGDCTGIISSITDTAIYIKLASGQKARIFLPHLERRRCELKPLLRAKPLTGSLHSMGWSEHDTFY</sequence>
<comment type="subcellular location">
    <subcellularLocation>
        <location evidence="1">Nucleus</location>
    </subcellularLocation>
</comment>
<feature type="compositionally biased region" description="Low complexity" evidence="6">
    <location>
        <begin position="19"/>
        <end position="29"/>
    </location>
</feature>
<dbReference type="Proteomes" id="UP001162060">
    <property type="component" value="Unassembled WGS sequence"/>
</dbReference>
<evidence type="ECO:0000256" key="1">
    <source>
        <dbReference type="ARBA" id="ARBA00004123"/>
    </source>
</evidence>
<keyword evidence="5" id="KW-0539">Nucleus</keyword>
<organism evidence="7 8">
    <name type="scientific">Peronospora matthiolae</name>
    <dbReference type="NCBI Taxonomy" id="2874970"/>
    <lineage>
        <taxon>Eukaryota</taxon>
        <taxon>Sar</taxon>
        <taxon>Stramenopiles</taxon>
        <taxon>Oomycota</taxon>
        <taxon>Peronosporomycetes</taxon>
        <taxon>Peronosporales</taxon>
        <taxon>Peronosporaceae</taxon>
        <taxon>Peronospora</taxon>
    </lineage>
</organism>
<keyword evidence="4" id="KW-0804">Transcription</keyword>
<evidence type="ECO:0000256" key="4">
    <source>
        <dbReference type="ARBA" id="ARBA00023163"/>
    </source>
</evidence>
<name>A0AAV1VFD4_9STRA</name>
<proteinExistence type="predicted"/>
<reference evidence="7" key="1">
    <citation type="submission" date="2024-01" db="EMBL/GenBank/DDBJ databases">
        <authorList>
            <person name="Webb A."/>
        </authorList>
    </citation>
    <scope>NUCLEOTIDE SEQUENCE</scope>
    <source>
        <strain evidence="7">Pm1</strain>
    </source>
</reference>
<evidence type="ECO:0000256" key="3">
    <source>
        <dbReference type="ARBA" id="ARBA00023015"/>
    </source>
</evidence>
<feature type="compositionally biased region" description="Acidic residues" evidence="6">
    <location>
        <begin position="111"/>
        <end position="133"/>
    </location>
</feature>
<dbReference type="EMBL" id="CAKLBY020000312">
    <property type="protein sequence ID" value="CAK7945072.1"/>
    <property type="molecule type" value="Genomic_DNA"/>
</dbReference>
<feature type="compositionally biased region" description="Low complexity" evidence="6">
    <location>
        <begin position="146"/>
        <end position="156"/>
    </location>
</feature>
<evidence type="ECO:0000256" key="6">
    <source>
        <dbReference type="SAM" id="MobiDB-lite"/>
    </source>
</evidence>
<protein>
    <submittedName>
        <fullName evidence="7">Uncharacterized protein</fullName>
    </submittedName>
</protein>
<keyword evidence="2" id="KW-0678">Repressor</keyword>
<dbReference type="SMART" id="SM01401">
    <property type="entry name" value="Sds3"/>
    <property type="match status" value="1"/>
</dbReference>
<accession>A0AAV1VFD4</accession>
<dbReference type="GO" id="GO:0005654">
    <property type="term" value="C:nucleoplasm"/>
    <property type="evidence" value="ECO:0007669"/>
    <property type="project" value="UniProtKB-ARBA"/>
</dbReference>